<protein>
    <submittedName>
        <fullName evidence="2">Uncharacterized protein</fullName>
    </submittedName>
</protein>
<feature type="compositionally biased region" description="Low complexity" evidence="1">
    <location>
        <begin position="50"/>
        <end position="62"/>
    </location>
</feature>
<organism evidence="2 3">
    <name type="scientific">Actinokineospora diospyrosa</name>
    <dbReference type="NCBI Taxonomy" id="103728"/>
    <lineage>
        <taxon>Bacteria</taxon>
        <taxon>Bacillati</taxon>
        <taxon>Actinomycetota</taxon>
        <taxon>Actinomycetes</taxon>
        <taxon>Pseudonocardiales</taxon>
        <taxon>Pseudonocardiaceae</taxon>
        <taxon>Actinokineospora</taxon>
    </lineage>
</organism>
<evidence type="ECO:0000256" key="1">
    <source>
        <dbReference type="SAM" id="MobiDB-lite"/>
    </source>
</evidence>
<comment type="caution">
    <text evidence="2">The sequence shown here is derived from an EMBL/GenBank/DDBJ whole genome shotgun (WGS) entry which is preliminary data.</text>
</comment>
<sequence>MARPRARAHPPIAPITRSRHEDHTFRRQRPTSRLAVDCHLRWSAGVWRRANSNDRSTASAASSRKRTRHGQECLCSTPCHSRAWNGFCEQSSAWTGSPRGAGGAGYVVVDELAGQGVQHHIDAPTAGRVQEPLLELDGPGGGDVVVVDPHGAQGVPLTRARGGEHLGTPVPGELHRRHAHPARGGVDQHGLAGAQVGEVDETEIGREEGTRNRGGLLEGPPSGHRRQQPLVHDGNGPNAPESIMPVTRSPGVNWLPTTIPVPSRPMNGHCESVGTSPRATARSRKFTPAARTATRICPGPSGMADSGAGTRARLSKAPGAEVVSRHGSMSDGGTSVAVDAAGISRGT</sequence>
<reference evidence="2 3" key="1">
    <citation type="submission" date="2022-06" db="EMBL/GenBank/DDBJ databases">
        <title>Genomic Encyclopedia of Archaeal and Bacterial Type Strains, Phase II (KMG-II): from individual species to whole genera.</title>
        <authorList>
            <person name="Goeker M."/>
        </authorList>
    </citation>
    <scope>NUCLEOTIDE SEQUENCE [LARGE SCALE GENOMIC DNA]</scope>
    <source>
        <strain evidence="2 3">DSM 44255</strain>
    </source>
</reference>
<feature type="region of interest" description="Disordered" evidence="1">
    <location>
        <begin position="180"/>
        <end position="347"/>
    </location>
</feature>
<gene>
    <name evidence="2" type="ORF">LV75_006490</name>
</gene>
<feature type="region of interest" description="Disordered" evidence="1">
    <location>
        <begin position="1"/>
        <end position="30"/>
    </location>
</feature>
<proteinExistence type="predicted"/>
<evidence type="ECO:0000313" key="2">
    <source>
        <dbReference type="EMBL" id="MCP2273958.1"/>
    </source>
</evidence>
<dbReference type="Proteomes" id="UP001205185">
    <property type="component" value="Unassembled WGS sequence"/>
</dbReference>
<dbReference type="EMBL" id="JAMTCO010000019">
    <property type="protein sequence ID" value="MCP2273958.1"/>
    <property type="molecule type" value="Genomic_DNA"/>
</dbReference>
<feature type="region of interest" description="Disordered" evidence="1">
    <location>
        <begin position="50"/>
        <end position="70"/>
    </location>
</feature>
<keyword evidence="3" id="KW-1185">Reference proteome</keyword>
<name>A0ABT1IMR7_9PSEU</name>
<evidence type="ECO:0000313" key="3">
    <source>
        <dbReference type="Proteomes" id="UP001205185"/>
    </source>
</evidence>
<accession>A0ABT1IMR7</accession>